<feature type="region of interest" description="Disordered" evidence="1">
    <location>
        <begin position="36"/>
        <end position="67"/>
    </location>
</feature>
<organism evidence="2 3">
    <name type="scientific">Liparis tanakae</name>
    <name type="common">Tanaka's snailfish</name>
    <dbReference type="NCBI Taxonomy" id="230148"/>
    <lineage>
        <taxon>Eukaryota</taxon>
        <taxon>Metazoa</taxon>
        <taxon>Chordata</taxon>
        <taxon>Craniata</taxon>
        <taxon>Vertebrata</taxon>
        <taxon>Euteleostomi</taxon>
        <taxon>Actinopterygii</taxon>
        <taxon>Neopterygii</taxon>
        <taxon>Teleostei</taxon>
        <taxon>Neoteleostei</taxon>
        <taxon>Acanthomorphata</taxon>
        <taxon>Eupercaria</taxon>
        <taxon>Perciformes</taxon>
        <taxon>Cottioidei</taxon>
        <taxon>Cottales</taxon>
        <taxon>Liparidae</taxon>
        <taxon>Liparis</taxon>
    </lineage>
</organism>
<protein>
    <submittedName>
        <fullName evidence="2">Uncharacterized protein</fullName>
    </submittedName>
</protein>
<accession>A0A4Z2GXS6</accession>
<gene>
    <name evidence="2" type="ORF">EYF80_031732</name>
</gene>
<dbReference type="Proteomes" id="UP000314294">
    <property type="component" value="Unassembled WGS sequence"/>
</dbReference>
<dbReference type="AlphaFoldDB" id="A0A4Z2GXS6"/>
<dbReference type="EMBL" id="SRLO01000390">
    <property type="protein sequence ID" value="TNN58060.1"/>
    <property type="molecule type" value="Genomic_DNA"/>
</dbReference>
<evidence type="ECO:0000313" key="3">
    <source>
        <dbReference type="Proteomes" id="UP000314294"/>
    </source>
</evidence>
<keyword evidence="3" id="KW-1185">Reference proteome</keyword>
<feature type="compositionally biased region" description="Basic and acidic residues" evidence="1">
    <location>
        <begin position="39"/>
        <end position="67"/>
    </location>
</feature>
<comment type="caution">
    <text evidence="2">The sequence shown here is derived from an EMBL/GenBank/DDBJ whole genome shotgun (WGS) entry which is preliminary data.</text>
</comment>
<evidence type="ECO:0000256" key="1">
    <source>
        <dbReference type="SAM" id="MobiDB-lite"/>
    </source>
</evidence>
<evidence type="ECO:0000313" key="2">
    <source>
        <dbReference type="EMBL" id="TNN58060.1"/>
    </source>
</evidence>
<name>A0A4Z2GXS6_9TELE</name>
<reference evidence="2 3" key="1">
    <citation type="submission" date="2019-03" db="EMBL/GenBank/DDBJ databases">
        <title>First draft genome of Liparis tanakae, snailfish: a comprehensive survey of snailfish specific genes.</title>
        <authorList>
            <person name="Kim W."/>
            <person name="Song I."/>
            <person name="Jeong J.-H."/>
            <person name="Kim D."/>
            <person name="Kim S."/>
            <person name="Ryu S."/>
            <person name="Song J.Y."/>
            <person name="Lee S.K."/>
        </authorList>
    </citation>
    <scope>NUCLEOTIDE SEQUENCE [LARGE SCALE GENOMIC DNA]</scope>
    <source>
        <tissue evidence="2">Muscle</tissue>
    </source>
</reference>
<sequence>MSGHPTDQVIPGTVRTMLLPLLFKCHLVNQPVSLKQKTKRLENSSCERSDRGCVEHTHTDQQRRHGQ</sequence>
<proteinExistence type="predicted"/>